<dbReference type="Proteomes" id="UP001524318">
    <property type="component" value="Unassembled WGS sequence"/>
</dbReference>
<dbReference type="Gene3D" id="3.40.1110.10">
    <property type="entry name" value="Calcium-transporting ATPase, cytoplasmic domain N"/>
    <property type="match status" value="1"/>
</dbReference>
<comment type="caution">
    <text evidence="1">The sequence shown here is derived from an EMBL/GenBank/DDBJ whole genome shotgun (WGS) entry which is preliminary data.</text>
</comment>
<gene>
    <name evidence="1" type="ORF">NFC73_06795</name>
</gene>
<organism evidence="1 2">
    <name type="scientific">Pseudarthrobacter humi</name>
    <dbReference type="NCBI Taxonomy" id="2952523"/>
    <lineage>
        <taxon>Bacteria</taxon>
        <taxon>Bacillati</taxon>
        <taxon>Actinomycetota</taxon>
        <taxon>Actinomycetes</taxon>
        <taxon>Micrococcales</taxon>
        <taxon>Micrococcaceae</taxon>
        <taxon>Pseudarthrobacter</taxon>
    </lineage>
</organism>
<evidence type="ECO:0000313" key="1">
    <source>
        <dbReference type="EMBL" id="MCP8999441.1"/>
    </source>
</evidence>
<protein>
    <submittedName>
        <fullName evidence="1">Uncharacterized protein</fullName>
    </submittedName>
</protein>
<keyword evidence="2" id="KW-1185">Reference proteome</keyword>
<evidence type="ECO:0000313" key="2">
    <source>
        <dbReference type="Proteomes" id="UP001524318"/>
    </source>
</evidence>
<dbReference type="SUPFAM" id="SSF81660">
    <property type="entry name" value="Metal cation-transporting ATPase, ATP-binding domain N"/>
    <property type="match status" value="1"/>
</dbReference>
<accession>A0ABT1LQI8</accession>
<reference evidence="1 2" key="1">
    <citation type="submission" date="2022-06" db="EMBL/GenBank/DDBJ databases">
        <title>Pseudarthrobacter sp. strain RMG13 Genome sequencing and assembly.</title>
        <authorList>
            <person name="Kim I."/>
        </authorList>
    </citation>
    <scope>NUCLEOTIDE SEQUENCE [LARGE SCALE GENOMIC DNA]</scope>
    <source>
        <strain evidence="1 2">RMG13</strain>
    </source>
</reference>
<dbReference type="Pfam" id="PF13246">
    <property type="entry name" value="Cation_ATPase"/>
    <property type="match status" value="1"/>
</dbReference>
<dbReference type="InterPro" id="IPR023299">
    <property type="entry name" value="ATPase_P-typ_cyto_dom_N"/>
</dbReference>
<name>A0ABT1LQI8_9MICC</name>
<dbReference type="RefSeq" id="WP_254748736.1">
    <property type="nucleotide sequence ID" value="NZ_JANCLV010000003.1"/>
</dbReference>
<proteinExistence type="predicted"/>
<dbReference type="EMBL" id="JANCLV010000003">
    <property type="protein sequence ID" value="MCP8999441.1"/>
    <property type="molecule type" value="Genomic_DNA"/>
</dbReference>
<sequence>MGVSERVGEFARQGEVPFTSEWKLRPALARHTEFDELTLVTKGAPDVLLKRCTRMQVGVEVVPLGVAYRRYGEQDRHEADVIDEADDNELVYLGVAGTIDLPRAEAAASVAEARRAGSEAQRNVVAMTGDGVNDARP</sequence>